<dbReference type="InterPro" id="IPR003765">
    <property type="entry name" value="NO3_reductase_chaperone_NarJ"/>
</dbReference>
<accession>A0A1G6HX95</accession>
<dbReference type="PANTHER" id="PTHR43680:SF2">
    <property type="entry name" value="NITRATE REDUCTASE MOLYBDENUM COFACTOR ASSEMBLY CHAPERONE NARJ"/>
    <property type="match status" value="1"/>
</dbReference>
<proteinExistence type="predicted"/>
<protein>
    <submittedName>
        <fullName evidence="3">Respiratory nitrate reductase chaperone NarJ</fullName>
    </submittedName>
</protein>
<dbReference type="SUPFAM" id="SSF89155">
    <property type="entry name" value="TorD-like"/>
    <property type="match status" value="1"/>
</dbReference>
<sequence length="247" mass="26530">MSLPGAGRGSFLGRPRRPALAVVPHSARQRALTHMAAAVLLDYPTPANLERYPAVEAEVAALPRPIGDRLATFLAHARHVGGDALAQQYVETFDLKRKCSLYLSYYLTGDTRKRGTALVTFLEAYRAAGHELAANELPDYLPVVLEFSALGDPEVAGVLLGSHREGLEVLREALGQLASPWKAVVEAVTLTLPHVDEATRLRTLDLIAGGPPTEMVGVDALGPREPLVPTEALRRTAGTGSTHPLER</sequence>
<dbReference type="InterPro" id="IPR020945">
    <property type="entry name" value="DMSO/NO3_reduct_chaperone"/>
</dbReference>
<keyword evidence="1" id="KW-0534">Nitrate assimilation</keyword>
<dbReference type="GO" id="GO:0051131">
    <property type="term" value="P:chaperone-mediated protein complex assembly"/>
    <property type="evidence" value="ECO:0007669"/>
    <property type="project" value="InterPro"/>
</dbReference>
<keyword evidence="4" id="KW-1185">Reference proteome</keyword>
<feature type="compositionally biased region" description="Polar residues" evidence="2">
    <location>
        <begin position="238"/>
        <end position="247"/>
    </location>
</feature>
<dbReference type="EMBL" id="FMYF01000013">
    <property type="protein sequence ID" value="SDB98800.1"/>
    <property type="molecule type" value="Genomic_DNA"/>
</dbReference>
<dbReference type="Proteomes" id="UP000199086">
    <property type="component" value="Unassembled WGS sequence"/>
</dbReference>
<dbReference type="Pfam" id="PF02613">
    <property type="entry name" value="Nitrate_red_del"/>
    <property type="match status" value="1"/>
</dbReference>
<evidence type="ECO:0000313" key="3">
    <source>
        <dbReference type="EMBL" id="SDB98800.1"/>
    </source>
</evidence>
<dbReference type="GO" id="GO:0051082">
    <property type="term" value="F:unfolded protein binding"/>
    <property type="evidence" value="ECO:0007669"/>
    <property type="project" value="InterPro"/>
</dbReference>
<evidence type="ECO:0000256" key="1">
    <source>
        <dbReference type="ARBA" id="ARBA00023063"/>
    </source>
</evidence>
<dbReference type="RefSeq" id="WP_139283282.1">
    <property type="nucleotide sequence ID" value="NZ_FMYF01000013.1"/>
</dbReference>
<name>A0A1G6HX95_9ACTN</name>
<dbReference type="GO" id="GO:0016530">
    <property type="term" value="F:metallochaperone activity"/>
    <property type="evidence" value="ECO:0007669"/>
    <property type="project" value="TreeGrafter"/>
</dbReference>
<feature type="region of interest" description="Disordered" evidence="2">
    <location>
        <begin position="227"/>
        <end position="247"/>
    </location>
</feature>
<evidence type="ECO:0000313" key="4">
    <source>
        <dbReference type="Proteomes" id="UP000199086"/>
    </source>
</evidence>
<dbReference type="GO" id="GO:0042128">
    <property type="term" value="P:nitrate assimilation"/>
    <property type="evidence" value="ECO:0007669"/>
    <property type="project" value="UniProtKB-KW"/>
</dbReference>
<dbReference type="NCBIfam" id="TIGR00684">
    <property type="entry name" value="narJ"/>
    <property type="match status" value="1"/>
</dbReference>
<dbReference type="InterPro" id="IPR036411">
    <property type="entry name" value="TorD-like_sf"/>
</dbReference>
<dbReference type="PANTHER" id="PTHR43680">
    <property type="entry name" value="NITRATE REDUCTASE MOLYBDENUM COFACTOR ASSEMBLY CHAPERONE"/>
    <property type="match status" value="1"/>
</dbReference>
<dbReference type="AlphaFoldDB" id="A0A1G6HX95"/>
<dbReference type="OrthoDB" id="4307003at2"/>
<reference evidence="3 4" key="1">
    <citation type="submission" date="2016-06" db="EMBL/GenBank/DDBJ databases">
        <authorList>
            <person name="Olsen C.W."/>
            <person name="Carey S."/>
            <person name="Hinshaw L."/>
            <person name="Karasin A.I."/>
        </authorList>
    </citation>
    <scope>NUCLEOTIDE SEQUENCE [LARGE SCALE GENOMIC DNA]</scope>
    <source>
        <strain evidence="3 4">LZ-22</strain>
    </source>
</reference>
<dbReference type="Gene3D" id="1.10.3480.10">
    <property type="entry name" value="TorD-like"/>
    <property type="match status" value="1"/>
</dbReference>
<dbReference type="STRING" id="1577474.GA0111570_11336"/>
<gene>
    <name evidence="3" type="ORF">GA0111570_11336</name>
</gene>
<organism evidence="3 4">
    <name type="scientific">Raineyella antarctica</name>
    <dbReference type="NCBI Taxonomy" id="1577474"/>
    <lineage>
        <taxon>Bacteria</taxon>
        <taxon>Bacillati</taxon>
        <taxon>Actinomycetota</taxon>
        <taxon>Actinomycetes</taxon>
        <taxon>Propionibacteriales</taxon>
        <taxon>Propionibacteriaceae</taxon>
        <taxon>Raineyella</taxon>
    </lineage>
</organism>
<evidence type="ECO:0000256" key="2">
    <source>
        <dbReference type="SAM" id="MobiDB-lite"/>
    </source>
</evidence>